<evidence type="ECO:0000313" key="2">
    <source>
        <dbReference type="EMBL" id="NYI81838.1"/>
    </source>
</evidence>
<feature type="transmembrane region" description="Helical" evidence="1">
    <location>
        <begin position="6"/>
        <end position="32"/>
    </location>
</feature>
<accession>A0A853AD58</accession>
<organism evidence="2 3">
    <name type="scientific">Saccharopolyspora hordei</name>
    <dbReference type="NCBI Taxonomy" id="1838"/>
    <lineage>
        <taxon>Bacteria</taxon>
        <taxon>Bacillati</taxon>
        <taxon>Actinomycetota</taxon>
        <taxon>Actinomycetes</taxon>
        <taxon>Pseudonocardiales</taxon>
        <taxon>Pseudonocardiaceae</taxon>
        <taxon>Saccharopolyspora</taxon>
    </lineage>
</organism>
<name>A0A853AD58_9PSEU</name>
<dbReference type="Proteomes" id="UP000587002">
    <property type="component" value="Unassembled WGS sequence"/>
</dbReference>
<evidence type="ECO:0000256" key="1">
    <source>
        <dbReference type="SAM" id="Phobius"/>
    </source>
</evidence>
<keyword evidence="3" id="KW-1185">Reference proteome</keyword>
<comment type="caution">
    <text evidence="2">The sequence shown here is derived from an EMBL/GenBank/DDBJ whole genome shotgun (WGS) entry which is preliminary data.</text>
</comment>
<dbReference type="EMBL" id="JACCFJ010000001">
    <property type="protein sequence ID" value="NYI81838.1"/>
    <property type="molecule type" value="Genomic_DNA"/>
</dbReference>
<evidence type="ECO:0000313" key="3">
    <source>
        <dbReference type="Proteomes" id="UP000587002"/>
    </source>
</evidence>
<dbReference type="AlphaFoldDB" id="A0A853AD58"/>
<proteinExistence type="predicted"/>
<feature type="transmembrane region" description="Helical" evidence="1">
    <location>
        <begin position="83"/>
        <end position="104"/>
    </location>
</feature>
<keyword evidence="1" id="KW-1133">Transmembrane helix</keyword>
<keyword evidence="1" id="KW-0812">Transmembrane</keyword>
<dbReference type="RefSeq" id="WP_179717181.1">
    <property type="nucleotide sequence ID" value="NZ_BAABFH010000001.1"/>
</dbReference>
<protein>
    <submittedName>
        <fullName evidence="2">Uncharacterized protein</fullName>
    </submittedName>
</protein>
<gene>
    <name evidence="2" type="ORF">HNR68_000468</name>
</gene>
<sequence length="109" mass="11025">MTAGKLLAMVVGALMWVAAFGAAFGGAVALVAGLTSTSDGPPTCDGAAMHPGDQCLVVVGDERSQAGYEEMVRRKESSREDGLVIGGTCLGAAAVLTLGGWGLLRWSAR</sequence>
<reference evidence="2 3" key="1">
    <citation type="submission" date="2020-07" db="EMBL/GenBank/DDBJ databases">
        <title>Sequencing the genomes of 1000 actinobacteria strains.</title>
        <authorList>
            <person name="Klenk H.-P."/>
        </authorList>
    </citation>
    <scope>NUCLEOTIDE SEQUENCE [LARGE SCALE GENOMIC DNA]</scope>
    <source>
        <strain evidence="2 3">DSM 44065</strain>
    </source>
</reference>
<keyword evidence="1" id="KW-0472">Membrane</keyword>